<dbReference type="SUPFAM" id="SSF100950">
    <property type="entry name" value="NagB/RpiA/CoA transferase-like"/>
    <property type="match status" value="2"/>
</dbReference>
<evidence type="ECO:0000256" key="3">
    <source>
        <dbReference type="ARBA" id="ARBA00023125"/>
    </source>
</evidence>
<evidence type="ECO:0000313" key="8">
    <source>
        <dbReference type="EMBL" id="QKX57592.1"/>
    </source>
</evidence>
<evidence type="ECO:0000313" key="9">
    <source>
        <dbReference type="Proteomes" id="UP000509510"/>
    </source>
</evidence>
<dbReference type="Pfam" id="PF01144">
    <property type="entry name" value="CoA_trans"/>
    <property type="match status" value="2"/>
</dbReference>
<evidence type="ECO:0000256" key="5">
    <source>
        <dbReference type="ARBA" id="ARBA00023242"/>
    </source>
</evidence>
<dbReference type="InterPro" id="IPR036864">
    <property type="entry name" value="Zn2-C6_fun-type_DNA-bd_sf"/>
</dbReference>
<dbReference type="RefSeq" id="XP_035343770.1">
    <property type="nucleotide sequence ID" value="XM_035487877.1"/>
</dbReference>
<dbReference type="InterPro" id="IPR037171">
    <property type="entry name" value="NagB/RpiA_transferase-like"/>
</dbReference>
<dbReference type="CDD" id="cd12148">
    <property type="entry name" value="fungal_TF_MHR"/>
    <property type="match status" value="1"/>
</dbReference>
<dbReference type="PROSITE" id="PS50048">
    <property type="entry name" value="ZN2_CY6_FUNGAL_2"/>
    <property type="match status" value="1"/>
</dbReference>
<name>A0A7H8QUA7_TALRU</name>
<dbReference type="SUPFAM" id="SSF57701">
    <property type="entry name" value="Zn2/Cys6 DNA-binding domain"/>
    <property type="match status" value="1"/>
</dbReference>
<feature type="region of interest" description="Disordered" evidence="6">
    <location>
        <begin position="162"/>
        <end position="192"/>
    </location>
</feature>
<dbReference type="GO" id="GO:0000981">
    <property type="term" value="F:DNA-binding transcription factor activity, RNA polymerase II-specific"/>
    <property type="evidence" value="ECO:0007669"/>
    <property type="project" value="InterPro"/>
</dbReference>
<keyword evidence="2" id="KW-0805">Transcription regulation</keyword>
<keyword evidence="1" id="KW-0808">Transferase</keyword>
<dbReference type="Pfam" id="PF00172">
    <property type="entry name" value="Zn_clus"/>
    <property type="match status" value="1"/>
</dbReference>
<accession>A0A7H8QUA7</accession>
<evidence type="ECO:0000256" key="1">
    <source>
        <dbReference type="ARBA" id="ARBA00022679"/>
    </source>
</evidence>
<dbReference type="SMART" id="SM00066">
    <property type="entry name" value="GAL4"/>
    <property type="match status" value="1"/>
</dbReference>
<feature type="region of interest" description="Disordered" evidence="6">
    <location>
        <begin position="1088"/>
        <end position="1107"/>
    </location>
</feature>
<dbReference type="GO" id="GO:0008410">
    <property type="term" value="F:CoA-transferase activity"/>
    <property type="evidence" value="ECO:0007669"/>
    <property type="project" value="InterPro"/>
</dbReference>
<dbReference type="InterPro" id="IPR001138">
    <property type="entry name" value="Zn2Cys6_DnaBD"/>
</dbReference>
<dbReference type="OrthoDB" id="3429912at2759"/>
<feature type="region of interest" description="Disordered" evidence="6">
    <location>
        <begin position="15"/>
        <end position="47"/>
    </location>
</feature>
<dbReference type="Gene3D" id="3.40.1080.10">
    <property type="entry name" value="Glutaconate Coenzyme A-transferase"/>
    <property type="match status" value="2"/>
</dbReference>
<dbReference type="GeneID" id="55992210"/>
<sequence length="1325" mass="144131">MSPWVTFRAFQHCHPKASPGENSTGSVGGMDSAQLGSQHQQSHQPRAPTKQAACTLCHSKKLKCNRSPGQTRCERCIQYSAECIVPNHPVGRQKGVKNKRKGVDKALHQIEEAIKKSRISRNGDPGSDVSKVISNLQHLLDKAQRQTVDRSFLSEQTPVADYEKETMDYSDSSLSQSNANNTTSSNPEDSLALDDAENPLQLLARASDLQLLPPSGQNNASSPLPLSSSGATTYSSHSSRATDSFFVPIKASLDVGPDLDPVDLGLVTFEEASMLFNFFHEHLSHTRWGFDPVIHTAGFVRAQSAFLFTSVLSASALFMSTTAALSKRLSSHVKLLAQNVIARRHRSVEIVLAFMANVPWMAPGKRLGDDDTCLYISMALNIALDLSLNKFTTFFHTDDGKKFARADCLDARRALLMDGFEDVDSKSEWGRRLLRRRERAWIALFVVERGVCLARGRSYSVPITALLENCDRWHMFDRDIADKRDGQMNSMAVLRRDLDELFRKVRYTCDNYRTTDNGLEVAQSIQSMIESFYDVWYATWARSIGEESHSLPPYVEILVTHTRLSTYSGVINHPTAPIEVKQFFHAEALSSALNVMRAAIQGESRLKSMPNNTVIMIAFAACSALSLSLAGRPGKKNRNNNRLAPSVLNLIKETADVLERIGATPSHRNGASVLYGRFMRDLVGRAYNYSSEDRYQHPRPAYSFTSPFSSEHINSGNSNINNKYNPAESMAPTTVPYASHHPHITSSTQPAALAIPDTLQFSSMSGDQIIDAQKREMATRVASRKAIGPALWASRSHLLTATRITAALPQKKALLSPSIQRKYTTTRPLCSQPLAPKIVRGESKLFASADEAVADLKSGSTVLSAGFGLCGVAETLIQAISRRSGDLHSLTAVSNNAGVANVGGLALLADAGQISRLIISFLGNNKTLEKNYLAGKIAIELCPQGTIAERVRAGGAGIPAFYTPTGVSTLLQEGQIPVRLSGEKDGVIEYGKQREVREFKGRKFLMEEAITGDVAIIRAWKADETGNCVFRYTTKAFGPIMAKAATLTIVEAEEIVPVGSIDPNDVDLPGIFVDRIVPATAEKHVEIKKLRKPESASTSKAESPEVVSRNRIAKRAAKELKKGYYVNLGVGIPTLAPSYLPKGHTVWVQSENGILGMGDYPTADEVDPDIINAGKETVTLVPGASTFDSSESFGMIRGGHVDVSILGALQVAANGDLANYMIPGKVFKGMGGAMDLVSNPSNTKIVVATSHVAKDGTSKVVQTCSLPLTGANCVSTIITDLCVFEVDRVHGELTLTELAPGVEVAEIRAKTDADFHIAEDLKAME</sequence>
<dbReference type="Gene3D" id="4.10.240.10">
    <property type="entry name" value="Zn(2)-C6 fungal-type DNA-binding domain"/>
    <property type="match status" value="1"/>
</dbReference>
<feature type="region of interest" description="Disordered" evidence="6">
    <location>
        <begin position="211"/>
        <end position="235"/>
    </location>
</feature>
<dbReference type="PROSITE" id="PS00463">
    <property type="entry name" value="ZN2_CY6_FUNGAL_1"/>
    <property type="match status" value="1"/>
</dbReference>
<keyword evidence="4" id="KW-0804">Transcription</keyword>
<reference evidence="9" key="1">
    <citation type="submission" date="2020-06" db="EMBL/GenBank/DDBJ databases">
        <title>A chromosome-scale genome assembly of Talaromyces rugulosus W13939.</title>
        <authorList>
            <person name="Wang B."/>
            <person name="Guo L."/>
            <person name="Ye K."/>
            <person name="Wang L."/>
        </authorList>
    </citation>
    <scope>NUCLEOTIDE SEQUENCE [LARGE SCALE GENOMIC DNA]</scope>
    <source>
        <strain evidence="9">W13939</strain>
    </source>
</reference>
<keyword evidence="9" id="KW-1185">Reference proteome</keyword>
<protein>
    <recommendedName>
        <fullName evidence="7">Zn(2)-C6 fungal-type domain-containing protein</fullName>
    </recommendedName>
</protein>
<keyword evidence="5" id="KW-0539">Nucleus</keyword>
<feature type="compositionally biased region" description="Polar residues" evidence="6">
    <location>
        <begin position="34"/>
        <end position="44"/>
    </location>
</feature>
<dbReference type="PANTHER" id="PTHR13707">
    <property type="entry name" value="KETOACID-COENZYME A TRANSFERASE"/>
    <property type="match status" value="1"/>
</dbReference>
<gene>
    <name evidence="8" type="ORF">TRUGW13939_04710</name>
</gene>
<dbReference type="PANTHER" id="PTHR13707:SF60">
    <property type="entry name" value="ACETATE COA-TRANSFERASE SUBUNIT ALPHA"/>
    <property type="match status" value="1"/>
</dbReference>
<dbReference type="InterPro" id="IPR004165">
    <property type="entry name" value="CoA_trans_fam_I"/>
</dbReference>
<keyword evidence="3" id="KW-0238">DNA-binding</keyword>
<organism evidence="8 9">
    <name type="scientific">Talaromyces rugulosus</name>
    <name type="common">Penicillium rugulosum</name>
    <dbReference type="NCBI Taxonomy" id="121627"/>
    <lineage>
        <taxon>Eukaryota</taxon>
        <taxon>Fungi</taxon>
        <taxon>Dikarya</taxon>
        <taxon>Ascomycota</taxon>
        <taxon>Pezizomycotina</taxon>
        <taxon>Eurotiomycetes</taxon>
        <taxon>Eurotiomycetidae</taxon>
        <taxon>Eurotiales</taxon>
        <taxon>Trichocomaceae</taxon>
        <taxon>Talaromyces</taxon>
        <taxon>Talaromyces sect. Islandici</taxon>
    </lineage>
</organism>
<dbReference type="GO" id="GO:0003677">
    <property type="term" value="F:DNA binding"/>
    <property type="evidence" value="ECO:0007669"/>
    <property type="project" value="UniProtKB-KW"/>
</dbReference>
<dbReference type="Proteomes" id="UP000509510">
    <property type="component" value="Chromosome II"/>
</dbReference>
<evidence type="ECO:0000256" key="4">
    <source>
        <dbReference type="ARBA" id="ARBA00023163"/>
    </source>
</evidence>
<dbReference type="SMART" id="SM00882">
    <property type="entry name" value="CoA_trans"/>
    <property type="match status" value="2"/>
</dbReference>
<feature type="compositionally biased region" description="Low complexity" evidence="6">
    <location>
        <begin position="221"/>
        <end position="235"/>
    </location>
</feature>
<dbReference type="CDD" id="cd00067">
    <property type="entry name" value="GAL4"/>
    <property type="match status" value="1"/>
</dbReference>
<dbReference type="GO" id="GO:0008270">
    <property type="term" value="F:zinc ion binding"/>
    <property type="evidence" value="ECO:0007669"/>
    <property type="project" value="InterPro"/>
</dbReference>
<feature type="compositionally biased region" description="Low complexity" evidence="6">
    <location>
        <begin position="172"/>
        <end position="186"/>
    </location>
</feature>
<evidence type="ECO:0000259" key="7">
    <source>
        <dbReference type="PROSITE" id="PS50048"/>
    </source>
</evidence>
<feature type="domain" description="Zn(2)-C6 fungal-type" evidence="7">
    <location>
        <begin position="53"/>
        <end position="85"/>
    </location>
</feature>
<proteinExistence type="predicted"/>
<dbReference type="InterPro" id="IPR012791">
    <property type="entry name" value="3-oxoacid_CoA-transf_B"/>
</dbReference>
<evidence type="ECO:0000256" key="2">
    <source>
        <dbReference type="ARBA" id="ARBA00023015"/>
    </source>
</evidence>
<dbReference type="NCBIfam" id="TIGR02428">
    <property type="entry name" value="pcaJ_scoB_fam"/>
    <property type="match status" value="1"/>
</dbReference>
<dbReference type="EMBL" id="CP055899">
    <property type="protein sequence ID" value="QKX57592.1"/>
    <property type="molecule type" value="Genomic_DNA"/>
</dbReference>
<dbReference type="KEGG" id="trg:TRUGW13939_04710"/>
<evidence type="ECO:0000256" key="6">
    <source>
        <dbReference type="SAM" id="MobiDB-lite"/>
    </source>
</evidence>